<dbReference type="VEuPathDB" id="FungiDB:FUN_000418"/>
<dbReference type="PANTHER" id="PTHR48148:SF2">
    <property type="entry name" value="PA14 DOMAIN-CONTAINING PROTEIN"/>
    <property type="match status" value="1"/>
</dbReference>
<keyword evidence="2" id="KW-0472">Membrane</keyword>
<dbReference type="EMBL" id="LLXL01000532">
    <property type="protein sequence ID" value="PKK71290.1"/>
    <property type="molecule type" value="Genomic_DNA"/>
</dbReference>
<evidence type="ECO:0000313" key="3">
    <source>
        <dbReference type="EMBL" id="PKK71290.1"/>
    </source>
</evidence>
<dbReference type="SUPFAM" id="SSF117281">
    <property type="entry name" value="Kelch motif"/>
    <property type="match status" value="1"/>
</dbReference>
<dbReference type="Proteomes" id="UP000233469">
    <property type="component" value="Unassembled WGS sequence"/>
</dbReference>
<feature type="region of interest" description="Disordered" evidence="1">
    <location>
        <begin position="328"/>
        <end position="410"/>
    </location>
</feature>
<keyword evidence="2" id="KW-1133">Transmembrane helix</keyword>
<evidence type="ECO:0000256" key="1">
    <source>
        <dbReference type="SAM" id="MobiDB-lite"/>
    </source>
</evidence>
<reference evidence="3 4" key="1">
    <citation type="submission" date="2016-04" db="EMBL/GenBank/DDBJ databases">
        <title>Genome analyses suggest a sexual origin of heterokaryosis in a supposedly ancient asexual fungus.</title>
        <authorList>
            <person name="Ropars J."/>
            <person name="Sedzielewska K."/>
            <person name="Noel J."/>
            <person name="Charron P."/>
            <person name="Farinelli L."/>
            <person name="Marton T."/>
            <person name="Kruger M."/>
            <person name="Pelin A."/>
            <person name="Brachmann A."/>
            <person name="Corradi N."/>
        </authorList>
    </citation>
    <scope>NUCLEOTIDE SEQUENCE [LARGE SCALE GENOMIC DNA]</scope>
    <source>
        <strain evidence="3 4">C2</strain>
    </source>
</reference>
<evidence type="ECO:0008006" key="5">
    <source>
        <dbReference type="Google" id="ProtNLM"/>
    </source>
</evidence>
<evidence type="ECO:0000313" key="4">
    <source>
        <dbReference type="Proteomes" id="UP000233469"/>
    </source>
</evidence>
<feature type="transmembrane region" description="Helical" evidence="2">
    <location>
        <begin position="7"/>
        <end position="24"/>
    </location>
</feature>
<gene>
    <name evidence="3" type="ORF">RhiirC2_778576</name>
</gene>
<reference evidence="3 4" key="2">
    <citation type="submission" date="2017-10" db="EMBL/GenBank/DDBJ databases">
        <title>Extensive intraspecific genome diversity in a model arbuscular mycorrhizal fungus.</title>
        <authorList>
            <person name="Chen E.C.H."/>
            <person name="Morin E."/>
            <person name="Baudet D."/>
            <person name="Noel J."/>
            <person name="Ndikumana S."/>
            <person name="Charron P."/>
            <person name="St-Onge C."/>
            <person name="Giorgi J."/>
            <person name="Grigoriev I.V."/>
            <person name="Roux C."/>
            <person name="Martin F.M."/>
            <person name="Corradi N."/>
        </authorList>
    </citation>
    <scope>NUCLEOTIDE SEQUENCE [LARGE SCALE GENOMIC DNA]</scope>
    <source>
        <strain evidence="3 4">C2</strain>
    </source>
</reference>
<keyword evidence="2" id="KW-0812">Transmembrane</keyword>
<dbReference type="Gene3D" id="2.120.10.80">
    <property type="entry name" value="Kelch-type beta propeller"/>
    <property type="match status" value="1"/>
</dbReference>
<name>A0A2N1NBU5_9GLOM</name>
<proteinExistence type="predicted"/>
<feature type="compositionally biased region" description="Pro residues" evidence="1">
    <location>
        <begin position="328"/>
        <end position="386"/>
    </location>
</feature>
<accession>A0A2N1NBU5</accession>
<dbReference type="InterPro" id="IPR015915">
    <property type="entry name" value="Kelch-typ_b-propeller"/>
</dbReference>
<protein>
    <recommendedName>
        <fullName evidence="5">Galactose oxidase</fullName>
    </recommendedName>
</protein>
<organism evidence="3 4">
    <name type="scientific">Rhizophagus irregularis</name>
    <dbReference type="NCBI Taxonomy" id="588596"/>
    <lineage>
        <taxon>Eukaryota</taxon>
        <taxon>Fungi</taxon>
        <taxon>Fungi incertae sedis</taxon>
        <taxon>Mucoromycota</taxon>
        <taxon>Glomeromycotina</taxon>
        <taxon>Glomeromycetes</taxon>
        <taxon>Glomerales</taxon>
        <taxon>Glomeraceae</taxon>
        <taxon>Rhizophagus</taxon>
    </lineage>
</organism>
<dbReference type="AlphaFoldDB" id="A0A2N1NBU5"/>
<dbReference type="Pfam" id="PF24681">
    <property type="entry name" value="Kelch_KLHDC2_KLHL20_DRC7"/>
    <property type="match status" value="1"/>
</dbReference>
<sequence>MGITTLVIRLIIIVHVTIITFTIAQPTIIRCCHGSTIANNKLYVGGGATGPVGNGIFTDDFFSLDLTVPFSTSSPFNMPYEEHAKVPVKDDPKGSAIYGYSLELNAWSEITPNGAKMPVESTTKISGVTDSSLNTIYIFDNSIMYVFDVLNNFFVISANLAPYQVNYYAAVMLNTGEIAYICGGNDKNNIPMEQILLFNTKLSSWYIKNAQVANGVIPSPRKGHTASIAPDGRIFVYGGYDGSATGSSPTFAVLEYINGEFAWSTPQLFNQSYPFRIYHTSHVFDNYLIIAFGRNLTDNRLNTIDMIDISNRDNYKVVTNFVPPGYVPPAPSPSPPPPPPPRPPPTPSPSPSPTPSPTPSPSPSPSPTPSPSPSPTPTPSPSPSPSPSSKRYRYRDDIPSNPGVERIERI</sequence>
<evidence type="ECO:0000256" key="2">
    <source>
        <dbReference type="SAM" id="Phobius"/>
    </source>
</evidence>
<comment type="caution">
    <text evidence="3">The sequence shown here is derived from an EMBL/GenBank/DDBJ whole genome shotgun (WGS) entry which is preliminary data.</text>
</comment>
<dbReference type="PANTHER" id="PTHR48148">
    <property type="entry name" value="KERATINOCYTE PROLINE-RICH PROTEIN"/>
    <property type="match status" value="1"/>
</dbReference>